<accession>A0AAN7VL08</accession>
<dbReference type="Proteomes" id="UP001329430">
    <property type="component" value="Chromosome 1"/>
</dbReference>
<evidence type="ECO:0000313" key="3">
    <source>
        <dbReference type="EMBL" id="KAK5650592.1"/>
    </source>
</evidence>
<dbReference type="Gene3D" id="3.90.320.10">
    <property type="match status" value="1"/>
</dbReference>
<feature type="domain" description="YqaJ viral recombinase" evidence="1">
    <location>
        <begin position="437"/>
        <end position="579"/>
    </location>
</feature>
<dbReference type="InterPro" id="IPR019080">
    <property type="entry name" value="YqaJ_viral_recombinase"/>
</dbReference>
<dbReference type="CDD" id="cd22343">
    <property type="entry name" value="PDDEXK_lambda_exonuclease-like"/>
    <property type="match status" value="1"/>
</dbReference>
<evidence type="ECO:0000313" key="4">
    <source>
        <dbReference type="Proteomes" id="UP001329430"/>
    </source>
</evidence>
<comment type="caution">
    <text evidence="3">The sequence shown here is derived from an EMBL/GenBank/DDBJ whole genome shotgun (WGS) entry which is preliminary data.</text>
</comment>
<dbReference type="SUPFAM" id="SSF52980">
    <property type="entry name" value="Restriction endonuclease-like"/>
    <property type="match status" value="1"/>
</dbReference>
<dbReference type="InterPro" id="IPR049012">
    <property type="entry name" value="Mutator_transp_dom"/>
</dbReference>
<dbReference type="PANTHER" id="PTHR46609:SF8">
    <property type="entry name" value="YQAJ VIRAL RECOMBINASE DOMAIN-CONTAINING PROTEIN"/>
    <property type="match status" value="1"/>
</dbReference>
<sequence>MCYLNVKCTFCNGSFTIPTAKASKDNINKDAVLGIMSIGSGFFHLQQFAASLDIPCMAERKYRSVHEEISDAWEEASMKSMEEAATEEKALAIAANDIDQSGIPMITVVADGSWAKRSYGNRYNSLSGAAAIVGYRTKKVLFMGVRNKFCMVCDSKKNPNKTTPNAHHCYKNWTGSSASMEANIIAEGFQKSVEMYGLIYGRVIADGDSNTYKKILEIHPYETHKVKKIECKNHLLRNYSKKIRELIKDTTAGPLNLRKIIEVRRMNLYQQLCNFKNYLVRHADSLIHDVDNNCVEQFNSVIAKFIGGKRINYCQRRSYQSRCAAAVVSYNTRRPIYTIRKLLSSPGKSPSEHTKKLENRRIEINKNRKVSVRKKLFLKKTNEDDAGNYGPKCEKPDMSEENIEIAKEKFIEGLRKSPEDIQIIESLTRQQQSSDLWYLERRKRLTASMFGVVCRQKTSTGCKSLVGTILYPKPFHSAACDYGNKFEPVARSTLEKIINQKIEPCGLFIDEEQPFLAASPDGLIGDRGLLEIKCPYSARDMTPEEGIKQRKITFWDKNGVINIKHKWYYQIQGQLHVTKRIYCVFCVWTPHGVKTETIFADDSFWSIEMETHLVSFYKKCLLPEIVDPRVARNMPIRNIKHKINENMITDQQL</sequence>
<dbReference type="InterPro" id="IPR051703">
    <property type="entry name" value="NF-kappa-B_Signaling_Reg"/>
</dbReference>
<evidence type="ECO:0008006" key="5">
    <source>
        <dbReference type="Google" id="ProtNLM"/>
    </source>
</evidence>
<feature type="domain" description="Mutator-like transposase" evidence="2">
    <location>
        <begin position="4"/>
        <end position="261"/>
    </location>
</feature>
<keyword evidence="4" id="KW-1185">Reference proteome</keyword>
<dbReference type="AlphaFoldDB" id="A0AAN7VL08"/>
<dbReference type="EMBL" id="JAVRBK010000001">
    <property type="protein sequence ID" value="KAK5650592.1"/>
    <property type="molecule type" value="Genomic_DNA"/>
</dbReference>
<dbReference type="PANTHER" id="PTHR46609">
    <property type="entry name" value="EXONUCLEASE, PHAGE-TYPE/RECB, C-TERMINAL DOMAIN-CONTAINING PROTEIN"/>
    <property type="match status" value="1"/>
</dbReference>
<proteinExistence type="predicted"/>
<protein>
    <recommendedName>
        <fullName evidence="5">YqaJ viral recombinase domain-containing protein</fullName>
    </recommendedName>
</protein>
<name>A0AAN7VL08_9COLE</name>
<dbReference type="InterPro" id="IPR011604">
    <property type="entry name" value="PDDEXK-like_dom_sf"/>
</dbReference>
<dbReference type="InterPro" id="IPR011335">
    <property type="entry name" value="Restrct_endonuc-II-like"/>
</dbReference>
<dbReference type="Pfam" id="PF09588">
    <property type="entry name" value="YqaJ"/>
    <property type="match status" value="1"/>
</dbReference>
<dbReference type="GO" id="GO:0006281">
    <property type="term" value="P:DNA repair"/>
    <property type="evidence" value="ECO:0007669"/>
    <property type="project" value="UniProtKB-ARBA"/>
</dbReference>
<dbReference type="Pfam" id="PF20700">
    <property type="entry name" value="Mutator"/>
    <property type="match status" value="1"/>
</dbReference>
<evidence type="ECO:0000259" key="2">
    <source>
        <dbReference type="Pfam" id="PF20700"/>
    </source>
</evidence>
<evidence type="ECO:0000259" key="1">
    <source>
        <dbReference type="Pfam" id="PF09588"/>
    </source>
</evidence>
<organism evidence="3 4">
    <name type="scientific">Pyrocoelia pectoralis</name>
    <dbReference type="NCBI Taxonomy" id="417401"/>
    <lineage>
        <taxon>Eukaryota</taxon>
        <taxon>Metazoa</taxon>
        <taxon>Ecdysozoa</taxon>
        <taxon>Arthropoda</taxon>
        <taxon>Hexapoda</taxon>
        <taxon>Insecta</taxon>
        <taxon>Pterygota</taxon>
        <taxon>Neoptera</taxon>
        <taxon>Endopterygota</taxon>
        <taxon>Coleoptera</taxon>
        <taxon>Polyphaga</taxon>
        <taxon>Elateriformia</taxon>
        <taxon>Elateroidea</taxon>
        <taxon>Lampyridae</taxon>
        <taxon>Lampyrinae</taxon>
        <taxon>Pyrocoelia</taxon>
    </lineage>
</organism>
<gene>
    <name evidence="3" type="ORF">RI129_001621</name>
</gene>
<reference evidence="3 4" key="1">
    <citation type="journal article" date="2024" name="Insects">
        <title>An Improved Chromosome-Level Genome Assembly of the Firefly Pyrocoelia pectoralis.</title>
        <authorList>
            <person name="Fu X."/>
            <person name="Meyer-Rochow V.B."/>
            <person name="Ballantyne L."/>
            <person name="Zhu X."/>
        </authorList>
    </citation>
    <scope>NUCLEOTIDE SEQUENCE [LARGE SCALE GENOMIC DNA]</scope>
    <source>
        <strain evidence="3">XCY_ONT2</strain>
    </source>
</reference>